<evidence type="ECO:0000256" key="1">
    <source>
        <dbReference type="SAM" id="MobiDB-lite"/>
    </source>
</evidence>
<reference evidence="2 3" key="1">
    <citation type="submission" date="2023-03" db="EMBL/GenBank/DDBJ databases">
        <title>High-quality genome of Scylla paramamosain provides insights in environmental adaptation.</title>
        <authorList>
            <person name="Zhang L."/>
        </authorList>
    </citation>
    <scope>NUCLEOTIDE SEQUENCE [LARGE SCALE GENOMIC DNA]</scope>
    <source>
        <strain evidence="2">LZ_2023a</strain>
        <tissue evidence="2">Muscle</tissue>
    </source>
</reference>
<feature type="compositionally biased region" description="Pro residues" evidence="1">
    <location>
        <begin position="66"/>
        <end position="99"/>
    </location>
</feature>
<gene>
    <name evidence="2" type="ORF">O3P69_005672</name>
</gene>
<organism evidence="2 3">
    <name type="scientific">Scylla paramamosain</name>
    <name type="common">Mud crab</name>
    <dbReference type="NCBI Taxonomy" id="85552"/>
    <lineage>
        <taxon>Eukaryota</taxon>
        <taxon>Metazoa</taxon>
        <taxon>Ecdysozoa</taxon>
        <taxon>Arthropoda</taxon>
        <taxon>Crustacea</taxon>
        <taxon>Multicrustacea</taxon>
        <taxon>Malacostraca</taxon>
        <taxon>Eumalacostraca</taxon>
        <taxon>Eucarida</taxon>
        <taxon>Decapoda</taxon>
        <taxon>Pleocyemata</taxon>
        <taxon>Brachyura</taxon>
        <taxon>Eubrachyura</taxon>
        <taxon>Portunoidea</taxon>
        <taxon>Portunidae</taxon>
        <taxon>Portuninae</taxon>
        <taxon>Scylla</taxon>
    </lineage>
</organism>
<dbReference type="AlphaFoldDB" id="A0AAW0U8Q1"/>
<protein>
    <submittedName>
        <fullName evidence="2">Uncharacterized protein</fullName>
    </submittedName>
</protein>
<evidence type="ECO:0000313" key="2">
    <source>
        <dbReference type="EMBL" id="KAK8395738.1"/>
    </source>
</evidence>
<feature type="region of interest" description="Disordered" evidence="1">
    <location>
        <begin position="54"/>
        <end position="99"/>
    </location>
</feature>
<sequence>MHVSANLPYTFNIFSWQIDIQNDKLRHVARMMLRVAAAVLLLSFSASVQAEADAKPDYPAAGPPTSYGPPPAPAPSYGPPPAPAPSYGPPPAPSYGPPPKPKSYCHKKCYDKTVYTTITKTAKEHHTSWMTENQYVPTTLYKYVTEKLYYPTTVVQYEFVTQPLPDQVVYETKVAYNHATITEAHITTVQDMMPGTHYYLKTHTESHYCTSTVQVPYYVTVTQHVYKTVQEPHYVTETKVEQNYVTVTEDEPHYVTQTQYETKHQYMYVTVTETKHGYVTVTNTKTEPIRQPRAQLPQPATTRCTLNSTSLPRLSVNSRNVLSSLGDKS</sequence>
<keyword evidence="3" id="KW-1185">Reference proteome</keyword>
<accession>A0AAW0U8Q1</accession>
<name>A0AAW0U8Q1_SCYPA</name>
<evidence type="ECO:0000313" key="3">
    <source>
        <dbReference type="Proteomes" id="UP001487740"/>
    </source>
</evidence>
<comment type="caution">
    <text evidence="2">The sequence shown here is derived from an EMBL/GenBank/DDBJ whole genome shotgun (WGS) entry which is preliminary data.</text>
</comment>
<dbReference type="Proteomes" id="UP001487740">
    <property type="component" value="Unassembled WGS sequence"/>
</dbReference>
<proteinExistence type="predicted"/>
<dbReference type="EMBL" id="JARAKH010000017">
    <property type="protein sequence ID" value="KAK8395738.1"/>
    <property type="molecule type" value="Genomic_DNA"/>
</dbReference>